<evidence type="ECO:0000313" key="2">
    <source>
        <dbReference type="Proteomes" id="UP000002300"/>
    </source>
</evidence>
<name>A7GKW3_BACCN</name>
<dbReference type="GeneID" id="33895764"/>
<dbReference type="Proteomes" id="UP000002300">
    <property type="component" value="Chromosome"/>
</dbReference>
<dbReference type="AlphaFoldDB" id="A7GKW3"/>
<sequence>MKKIKVCKRCSNLDVDKIKIYGKELNYKVKVGCIGKCSRSCPELTDKFVGRLDKQFIICDSQEEFLKQMYELK</sequence>
<evidence type="ECO:0000313" key="1">
    <source>
        <dbReference type="EMBL" id="ABS20771.1"/>
    </source>
</evidence>
<dbReference type="OrthoDB" id="1692944at2"/>
<proteinExistence type="predicted"/>
<keyword evidence="2" id="KW-1185">Reference proteome</keyword>
<dbReference type="RefSeq" id="WP_011983529.1">
    <property type="nucleotide sequence ID" value="NC_009674.1"/>
</dbReference>
<dbReference type="EMBL" id="CP000764">
    <property type="protein sequence ID" value="ABS20771.1"/>
    <property type="molecule type" value="Genomic_DNA"/>
</dbReference>
<evidence type="ECO:0008006" key="3">
    <source>
        <dbReference type="Google" id="ProtNLM"/>
    </source>
</evidence>
<reference evidence="1 2" key="1">
    <citation type="journal article" date="2008" name="Chem. Biol. Interact.">
        <title>Extending the Bacillus cereus group genomics to putative food-borne pathogens of different toxicity.</title>
        <authorList>
            <person name="Lapidus A."/>
            <person name="Goltsman E."/>
            <person name="Auger S."/>
            <person name="Galleron N."/>
            <person name="Segurens B."/>
            <person name="Dossat C."/>
            <person name="Land M.L."/>
            <person name="Broussolle V."/>
            <person name="Brillard J."/>
            <person name="Guinebretiere M.H."/>
            <person name="Sanchis V."/>
            <person name="Nguen-The C."/>
            <person name="Lereclus D."/>
            <person name="Richardson P."/>
            <person name="Wincker P."/>
            <person name="Weissenbach J."/>
            <person name="Ehrlich S.D."/>
            <person name="Sorokin A."/>
        </authorList>
    </citation>
    <scope>NUCLEOTIDE SEQUENCE [LARGE SCALE GENOMIC DNA]</scope>
    <source>
        <strain evidence="2">DSM 22905 / CIP 110041 / 391-98 / NVH 391-98</strain>
    </source>
</reference>
<dbReference type="HOGENOM" id="CLU_191958_0_0_9"/>
<dbReference type="STRING" id="315749.Bcer98_0415"/>
<gene>
    <name evidence="1" type="ordered locus">Bcer98_0415</name>
</gene>
<accession>A7GKW3</accession>
<organism evidence="1 2">
    <name type="scientific">Bacillus cytotoxicus (strain DSM 22905 / CIP 110041 / 391-98 / NVH 391-98)</name>
    <dbReference type="NCBI Taxonomy" id="315749"/>
    <lineage>
        <taxon>Bacteria</taxon>
        <taxon>Bacillati</taxon>
        <taxon>Bacillota</taxon>
        <taxon>Bacilli</taxon>
        <taxon>Bacillales</taxon>
        <taxon>Bacillaceae</taxon>
        <taxon>Bacillus</taxon>
        <taxon>Bacillus cereus group</taxon>
    </lineage>
</organism>
<dbReference type="KEGG" id="bcy:Bcer98_0415"/>
<protein>
    <recommendedName>
        <fullName evidence="3">DUF1450 domain-containing protein</fullName>
    </recommendedName>
</protein>